<keyword evidence="2 7" id="KW-0732">Signal</keyword>
<dbReference type="InterPro" id="IPR050810">
    <property type="entry name" value="Bact_Secretion_Sys_Channel"/>
</dbReference>
<evidence type="ECO:0000313" key="11">
    <source>
        <dbReference type="Proteomes" id="UP001371391"/>
    </source>
</evidence>
<evidence type="ECO:0000256" key="5">
    <source>
        <dbReference type="RuleBase" id="RU004004"/>
    </source>
</evidence>
<comment type="subcellular location">
    <subcellularLocation>
        <location evidence="5">Cell outer membrane</location>
    </subcellularLocation>
    <subcellularLocation>
        <location evidence="1">Membrane</location>
    </subcellularLocation>
</comment>
<evidence type="ECO:0000259" key="8">
    <source>
        <dbReference type="Pfam" id="PF00263"/>
    </source>
</evidence>
<feature type="domain" description="NolW-like" evidence="9">
    <location>
        <begin position="346"/>
        <end position="436"/>
    </location>
</feature>
<dbReference type="Pfam" id="PF03958">
    <property type="entry name" value="Secretin_N"/>
    <property type="match status" value="1"/>
</dbReference>
<comment type="caution">
    <text evidence="10">The sequence shown here is derived from an EMBL/GenBank/DDBJ whole genome shotgun (WGS) entry which is preliminary data.</text>
</comment>
<evidence type="ECO:0000256" key="2">
    <source>
        <dbReference type="ARBA" id="ARBA00022729"/>
    </source>
</evidence>
<dbReference type="PROSITE" id="PS00875">
    <property type="entry name" value="T2SP_D"/>
    <property type="match status" value="1"/>
</dbReference>
<dbReference type="PRINTS" id="PR01032">
    <property type="entry name" value="PHAGEIV"/>
</dbReference>
<feature type="chain" id="PRO_5046631317" evidence="7">
    <location>
        <begin position="20"/>
        <end position="685"/>
    </location>
</feature>
<dbReference type="InterPro" id="IPR004845">
    <property type="entry name" value="T2SS_GspD_CS"/>
</dbReference>
<name>A0ABU9GZ47_9GAMM</name>
<reference evidence="10 11" key="1">
    <citation type="submission" date="2024-02" db="EMBL/GenBank/DDBJ databases">
        <title>Bacteria isolated from the canopy kelp, Nereocystis luetkeana.</title>
        <authorList>
            <person name="Pfister C.A."/>
            <person name="Younker I.T."/>
            <person name="Light S.H."/>
        </authorList>
    </citation>
    <scope>NUCLEOTIDE SEQUENCE [LARGE SCALE GENOMIC DNA]</scope>
    <source>
        <strain evidence="10 11">TI.1.03</strain>
    </source>
</reference>
<protein>
    <submittedName>
        <fullName evidence="10">Secretin N-terminal domain-containing protein</fullName>
    </submittedName>
</protein>
<dbReference type="InterPro" id="IPR004846">
    <property type="entry name" value="T2SS/T3SS_dom"/>
</dbReference>
<evidence type="ECO:0000256" key="1">
    <source>
        <dbReference type="ARBA" id="ARBA00004370"/>
    </source>
</evidence>
<evidence type="ECO:0000256" key="6">
    <source>
        <dbReference type="SAM" id="MobiDB-lite"/>
    </source>
</evidence>
<dbReference type="InterPro" id="IPR038591">
    <property type="entry name" value="NolW-like_sf"/>
</dbReference>
<sequence length="685" mass="75555">MKNASLSSVCIITSLFLVACTSTPENKKHIFKPASSYLLESENVTVEGAELINQAKKNQLDKQTSAFNYVEAFKVQQQRAEVTADVIDQFSDTRELKIASDGLGLSDYLHQVLGEQLKVSYILADEIKDDTQTVTLNIQQSLTERKLYLLTEQLLSERGYTVRFNDNIFYIHKQDNNAGQKDVTYGYGNQISDIPETSGEIIQMIPYEYGLQISMSNTLRQMIGVKSTTDTDRNGINVFGKRNEIIKALELIQLLDRPAFVNRRIGIYESTYVSGKDLLDKLSELLKQEGIKFGTGNDTSSAITAVNIEKQGKLVFFASSNALIERAVYWAKQIDKPIDSAEKQYFIYQPQYSRAIDMGESLEALIGGGTSRISSSTSASSENNETSSRRGALSASSEDLKMVIDERSNAVIFHTTGEKYQQLLPLVKRLDILPKQVMLEVVIAEVSLTDEFKQGVEFSFNNGSYALSTKGAFMDGGFGGLSYFLNGPRGDLAVNLFESNSLVNILSRPSLVVRDGVNATITVGTDIPIVSSTTNDPLDLSGRQTTNVEYRKTGVELGVTPTVNAQGVVLMEIKQKISNEVKNGSTLSGNPSVFERTIDTEVVAQNGQTIILGGLISENRTTQASSVPFFSSLPIIGHLFKADTRDGDKTELVVLVTPRVIESSSEWDDIKDKFENMFGNLKVQP</sequence>
<dbReference type="PANTHER" id="PTHR30332:SF24">
    <property type="entry name" value="SECRETIN GSPD-RELATED"/>
    <property type="match status" value="1"/>
</dbReference>
<dbReference type="InterPro" id="IPR001775">
    <property type="entry name" value="GspD/PilQ"/>
</dbReference>
<dbReference type="PROSITE" id="PS51257">
    <property type="entry name" value="PROKAR_LIPOPROTEIN"/>
    <property type="match status" value="1"/>
</dbReference>
<feature type="domain" description="Type II/III secretion system secretin-like" evidence="8">
    <location>
        <begin position="497"/>
        <end position="662"/>
    </location>
</feature>
<comment type="similarity">
    <text evidence="4">Belongs to the bacterial secretin family.</text>
</comment>
<evidence type="ECO:0000259" key="9">
    <source>
        <dbReference type="Pfam" id="PF03958"/>
    </source>
</evidence>
<feature type="compositionally biased region" description="Low complexity" evidence="6">
    <location>
        <begin position="371"/>
        <end position="391"/>
    </location>
</feature>
<dbReference type="EMBL" id="JBAKAW010000006">
    <property type="protein sequence ID" value="MEL0654882.1"/>
    <property type="molecule type" value="Genomic_DNA"/>
</dbReference>
<proteinExistence type="inferred from homology"/>
<organism evidence="10 11">
    <name type="scientific">Pseudoalteromonas issachenkonii</name>
    <dbReference type="NCBI Taxonomy" id="152297"/>
    <lineage>
        <taxon>Bacteria</taxon>
        <taxon>Pseudomonadati</taxon>
        <taxon>Pseudomonadota</taxon>
        <taxon>Gammaproteobacteria</taxon>
        <taxon>Alteromonadales</taxon>
        <taxon>Pseudoalteromonadaceae</taxon>
        <taxon>Pseudoalteromonas</taxon>
    </lineage>
</organism>
<evidence type="ECO:0000256" key="3">
    <source>
        <dbReference type="ARBA" id="ARBA00023136"/>
    </source>
</evidence>
<feature type="signal peptide" evidence="7">
    <location>
        <begin position="1"/>
        <end position="19"/>
    </location>
</feature>
<evidence type="ECO:0000256" key="7">
    <source>
        <dbReference type="SAM" id="SignalP"/>
    </source>
</evidence>
<keyword evidence="3" id="KW-0472">Membrane</keyword>
<dbReference type="PANTHER" id="PTHR30332">
    <property type="entry name" value="PROBABLE GENERAL SECRETION PATHWAY PROTEIN D"/>
    <property type="match status" value="1"/>
</dbReference>
<evidence type="ECO:0000256" key="4">
    <source>
        <dbReference type="RuleBase" id="RU004003"/>
    </source>
</evidence>
<keyword evidence="5" id="KW-0813">Transport</keyword>
<feature type="region of interest" description="Disordered" evidence="6">
    <location>
        <begin position="371"/>
        <end position="394"/>
    </location>
</feature>
<accession>A0ABU9GZ47</accession>
<dbReference type="Gene3D" id="3.30.1370.120">
    <property type="match status" value="2"/>
</dbReference>
<dbReference type="RefSeq" id="WP_341602194.1">
    <property type="nucleotide sequence ID" value="NZ_JBAKAW010000006.1"/>
</dbReference>
<gene>
    <name evidence="10" type="ORF">V6257_07575</name>
</gene>
<dbReference type="InterPro" id="IPR005644">
    <property type="entry name" value="NolW-like"/>
</dbReference>
<dbReference type="Pfam" id="PF00263">
    <property type="entry name" value="Secretin"/>
    <property type="match status" value="1"/>
</dbReference>
<keyword evidence="11" id="KW-1185">Reference proteome</keyword>
<dbReference type="Proteomes" id="UP001371391">
    <property type="component" value="Unassembled WGS sequence"/>
</dbReference>
<evidence type="ECO:0000313" key="10">
    <source>
        <dbReference type="EMBL" id="MEL0654882.1"/>
    </source>
</evidence>
<dbReference type="PRINTS" id="PR00811">
    <property type="entry name" value="BCTERIALGSPD"/>
</dbReference>